<feature type="transmembrane region" description="Helical" evidence="6">
    <location>
        <begin position="246"/>
        <end position="272"/>
    </location>
</feature>
<comment type="similarity">
    <text evidence="2">Belongs to the monovalent cation:proton antiporter 1 (CPA1) transporter (TC 2.A.36) family.</text>
</comment>
<dbReference type="KEGG" id="cel:CELE_F41E7.1"/>
<dbReference type="Pfam" id="PF00999">
    <property type="entry name" value="Na_H_Exchanger"/>
    <property type="match status" value="1"/>
</dbReference>
<feature type="transmembrane region" description="Helical" evidence="6">
    <location>
        <begin position="439"/>
        <end position="462"/>
    </location>
</feature>
<dbReference type="STRING" id="6239.F41E7.1.1"/>
<dbReference type="GO" id="GO:0016020">
    <property type="term" value="C:membrane"/>
    <property type="evidence" value="ECO:0007669"/>
    <property type="project" value="UniProtKB-SubCell"/>
</dbReference>
<evidence type="ECO:0000313" key="8">
    <source>
        <dbReference type="EMBL" id="CAA92124.1"/>
    </source>
</evidence>
<dbReference type="FunCoup" id="Q20273">
    <property type="interactions" value="35"/>
</dbReference>
<dbReference type="UCSC" id="F41E7.1">
    <property type="organism name" value="c. elegans"/>
</dbReference>
<dbReference type="EMBL" id="BX284606">
    <property type="protein sequence ID" value="CAA92124.1"/>
    <property type="molecule type" value="Genomic_DNA"/>
</dbReference>
<dbReference type="OMA" id="PHTQFAR"/>
<dbReference type="HOGENOM" id="CLU_018415_4_0_1"/>
<dbReference type="InterPro" id="IPR038770">
    <property type="entry name" value="Na+/solute_symporter_sf"/>
</dbReference>
<dbReference type="AlphaFoldDB" id="Q20273"/>
<dbReference type="OrthoDB" id="423807at2759"/>
<dbReference type="CTD" id="181236"/>
<feature type="transmembrane region" description="Helical" evidence="6">
    <location>
        <begin position="63"/>
        <end position="81"/>
    </location>
</feature>
<feature type="transmembrane region" description="Helical" evidence="6">
    <location>
        <begin position="284"/>
        <end position="304"/>
    </location>
</feature>
<dbReference type="eggNOG" id="KOG3826">
    <property type="taxonomic scope" value="Eukaryota"/>
</dbReference>
<evidence type="ECO:0000256" key="2">
    <source>
        <dbReference type="ARBA" id="ARBA00007367"/>
    </source>
</evidence>
<feature type="transmembrane region" description="Helical" evidence="6">
    <location>
        <begin position="152"/>
        <end position="172"/>
    </location>
</feature>
<dbReference type="Reactome" id="R-CEL-2672351">
    <property type="pathway name" value="Stimuli-sensing channels"/>
</dbReference>
<evidence type="ECO:0007829" key="11">
    <source>
        <dbReference type="PeptideAtlas" id="Q20273"/>
    </source>
</evidence>
<dbReference type="PIR" id="T22074">
    <property type="entry name" value="T22074"/>
</dbReference>
<feature type="domain" description="Cation/H+ exchanger transmembrane" evidence="7">
    <location>
        <begin position="73"/>
        <end position="456"/>
    </location>
</feature>
<dbReference type="InterPro" id="IPR006153">
    <property type="entry name" value="Cation/H_exchanger_TM"/>
</dbReference>
<evidence type="ECO:0000259" key="7">
    <source>
        <dbReference type="Pfam" id="PF00999"/>
    </source>
</evidence>
<dbReference type="SMR" id="Q20273"/>
<dbReference type="PeptideAtlas" id="Q20273"/>
<gene>
    <name evidence="10" type="primary">slc-9b.1</name>
    <name evidence="8" type="synonym">slc-9B.1</name>
    <name evidence="8" type="ORF">CELE_F41E7.1</name>
    <name evidence="10" type="ORF">F41E7.1</name>
</gene>
<keyword evidence="4 6" id="KW-1133">Transmembrane helix</keyword>
<feature type="transmembrane region" description="Helical" evidence="6">
    <location>
        <begin position="93"/>
        <end position="114"/>
    </location>
</feature>
<dbReference type="PaxDb" id="6239-F41E7.1"/>
<name>Q20273_CAEEL</name>
<dbReference type="AGR" id="WB:WBGene00009617"/>
<dbReference type="GO" id="GO:0015297">
    <property type="term" value="F:antiporter activity"/>
    <property type="evidence" value="ECO:0007669"/>
    <property type="project" value="InterPro"/>
</dbReference>
<comment type="subcellular location">
    <subcellularLocation>
        <location evidence="1">Membrane</location>
        <topology evidence="1">Multi-pass membrane protein</topology>
    </subcellularLocation>
</comment>
<evidence type="ECO:0000313" key="9">
    <source>
        <dbReference type="Proteomes" id="UP000001940"/>
    </source>
</evidence>
<dbReference type="Proteomes" id="UP000001940">
    <property type="component" value="Chromosome X"/>
</dbReference>
<keyword evidence="11" id="KW-1267">Proteomics identification</keyword>
<evidence type="ECO:0000256" key="4">
    <source>
        <dbReference type="ARBA" id="ARBA00022989"/>
    </source>
</evidence>
<feature type="transmembrane region" description="Helical" evidence="6">
    <location>
        <begin position="20"/>
        <end position="43"/>
    </location>
</feature>
<dbReference type="PANTHER" id="PTHR31102">
    <property type="match status" value="1"/>
</dbReference>
<keyword evidence="3 6" id="KW-0812">Transmembrane</keyword>
<dbReference type="PANTHER" id="PTHR31102:SF1">
    <property type="entry name" value="CATION_H+ EXCHANGER DOMAIN-CONTAINING PROTEIN"/>
    <property type="match status" value="1"/>
</dbReference>
<feature type="transmembrane region" description="Helical" evidence="6">
    <location>
        <begin position="366"/>
        <end position="391"/>
    </location>
</feature>
<dbReference type="GeneID" id="181236"/>
<protein>
    <submittedName>
        <fullName evidence="8">Cation/H+ exchanger transmembrane domain-containing protein</fullName>
    </submittedName>
</protein>
<keyword evidence="5 6" id="KW-0472">Membrane</keyword>
<dbReference type="InParanoid" id="Q20273"/>
<proteinExistence type="evidence at protein level"/>
<evidence type="ECO:0000256" key="6">
    <source>
        <dbReference type="SAM" id="Phobius"/>
    </source>
</evidence>
<feature type="transmembrane region" description="Helical" evidence="6">
    <location>
        <begin position="218"/>
        <end position="240"/>
    </location>
</feature>
<reference evidence="8 9" key="1">
    <citation type="journal article" date="1998" name="Science">
        <title>Genome sequence of the nematode C. elegans: a platform for investigating biology.</title>
        <authorList>
            <consortium name="The C. elegans sequencing consortium"/>
            <person name="Sulson J.E."/>
            <person name="Waterston R."/>
        </authorList>
    </citation>
    <scope>NUCLEOTIDE SEQUENCE [LARGE SCALE GENOMIC DNA]</scope>
    <source>
        <strain evidence="8 9">Bristol N2</strain>
    </source>
</reference>
<dbReference type="RefSeq" id="NP_509724.1">
    <property type="nucleotide sequence ID" value="NM_077323.10"/>
</dbReference>
<dbReference type="PhylomeDB" id="Q20273"/>
<evidence type="ECO:0000256" key="3">
    <source>
        <dbReference type="ARBA" id="ARBA00022692"/>
    </source>
</evidence>
<keyword evidence="9" id="KW-1185">Reference proteome</keyword>
<dbReference type="Bgee" id="WBGene00009617">
    <property type="expression patterns" value="Expressed in larva and 3 other cell types or tissues"/>
</dbReference>
<evidence type="ECO:0000256" key="1">
    <source>
        <dbReference type="ARBA" id="ARBA00004141"/>
    </source>
</evidence>
<dbReference type="GO" id="GO:1902600">
    <property type="term" value="P:proton transmembrane transport"/>
    <property type="evidence" value="ECO:0007669"/>
    <property type="project" value="InterPro"/>
</dbReference>
<dbReference type="GO" id="GO:0098662">
    <property type="term" value="P:inorganic cation transmembrane transport"/>
    <property type="evidence" value="ECO:0000318"/>
    <property type="project" value="GO_Central"/>
</dbReference>
<evidence type="ECO:0000313" key="10">
    <source>
        <dbReference type="WormBase" id="F41E7.1"/>
    </source>
</evidence>
<dbReference type="WormBase" id="F41E7.1">
    <property type="protein sequence ID" value="CE03301"/>
    <property type="gene ID" value="WBGene00009617"/>
    <property type="gene designation" value="slc-9B.1"/>
</dbReference>
<evidence type="ECO:0000256" key="5">
    <source>
        <dbReference type="ARBA" id="ARBA00023136"/>
    </source>
</evidence>
<organism evidence="8 9">
    <name type="scientific">Caenorhabditis elegans</name>
    <dbReference type="NCBI Taxonomy" id="6239"/>
    <lineage>
        <taxon>Eukaryota</taxon>
        <taxon>Metazoa</taxon>
        <taxon>Ecdysozoa</taxon>
        <taxon>Nematoda</taxon>
        <taxon>Chromadorea</taxon>
        <taxon>Rhabditida</taxon>
        <taxon>Rhabditina</taxon>
        <taxon>Rhabditomorpha</taxon>
        <taxon>Rhabditoidea</taxon>
        <taxon>Rhabditidae</taxon>
        <taxon>Peloderinae</taxon>
        <taxon>Caenorhabditis</taxon>
    </lineage>
</organism>
<dbReference type="InterPro" id="IPR051843">
    <property type="entry name" value="CPA1_transporter"/>
</dbReference>
<dbReference type="Gene3D" id="1.20.1530.20">
    <property type="match status" value="1"/>
</dbReference>
<feature type="transmembrane region" description="Helical" evidence="6">
    <location>
        <begin position="178"/>
        <end position="197"/>
    </location>
</feature>
<accession>Q20273</accession>
<sequence length="516" mass="57132">MHCVARLHNTLHNFFNNREINSITTTILIFISLYISIITLLGENFLNPLADHVNPVNATNEDVTVRSIFVIFILLVAGIFAAKISKALRLPPLFGCLALGIIIKNITVFDQFFVFPPFVETMIRKVALVMIIVRWGLATDIHFLYENALMPVTIGLVTAIGEIIAVTIASYFILNISFVMSIFCALILVTVSPAVTVPAMINFKEKQLGSLKRIPENILAICCVDNLFCVILFMVLSSIIFTDAPIATTILLNAGSIVFGCIGGIVLGWILWRFPRSDAPHTQFARITLLGTICIAVVIGTYLIKYSCSGFLAALITSAMSAMQWKADNKEKLECVESTYKYIWDSFALPLLFICLGMKFDCSTLTWEIVFLCIAVIAIGLLVRTILVMLVTLSSHINFKEQIVVALSLLPRATFQADLAPTLLLMATPFPDMAKDAALILKAAILSVLITAPIFDILLNLVGSKCLSQYNPQDAPAIEKNFDKTYMNGDHVDETIYAARPKTYSEYRSEAVIERY</sequence>